<protein>
    <recommendedName>
        <fullName evidence="1">VWFA domain-containing protein</fullName>
    </recommendedName>
</protein>
<reference evidence="2 3" key="1">
    <citation type="submission" date="2015-08" db="EMBL/GenBank/DDBJ databases">
        <title>Genome sequencing and assembly of the deep-sea bacterium Idiomarina zobellii.</title>
        <authorList>
            <person name="Mithoefer S.D."/>
            <person name="Rheaume B.A."/>
            <person name="MacLea K.S."/>
        </authorList>
    </citation>
    <scope>NUCLEOTIDE SEQUENCE [LARGE SCALE GENOMIC DNA]</scope>
    <source>
        <strain evidence="2 3">KMM 231</strain>
    </source>
</reference>
<keyword evidence="3" id="KW-1185">Reference proteome</keyword>
<dbReference type="SMART" id="SM00327">
    <property type="entry name" value="VWA"/>
    <property type="match status" value="1"/>
</dbReference>
<feature type="domain" description="VWFA" evidence="1">
    <location>
        <begin position="321"/>
        <end position="486"/>
    </location>
</feature>
<dbReference type="InterPro" id="IPR008912">
    <property type="entry name" value="Uncharacterised_CoxE"/>
</dbReference>
<dbReference type="PANTHER" id="PTHR36846">
    <property type="entry name" value="PROTEIN VIAA"/>
    <property type="match status" value="1"/>
</dbReference>
<dbReference type="PANTHER" id="PTHR36846:SF1">
    <property type="entry name" value="PROTEIN VIAA"/>
    <property type="match status" value="1"/>
</dbReference>
<name>A0A837NK84_9GAMM</name>
<proteinExistence type="predicted"/>
<comment type="caution">
    <text evidence="2">The sequence shown here is derived from an EMBL/GenBank/DDBJ whole genome shotgun (WGS) entry which is preliminary data.</text>
</comment>
<organism evidence="2 3">
    <name type="scientific">Idiomarina zobellii</name>
    <dbReference type="NCBI Taxonomy" id="86103"/>
    <lineage>
        <taxon>Bacteria</taxon>
        <taxon>Pseudomonadati</taxon>
        <taxon>Pseudomonadota</taxon>
        <taxon>Gammaproteobacteria</taxon>
        <taxon>Alteromonadales</taxon>
        <taxon>Idiomarinaceae</taxon>
        <taxon>Idiomarina</taxon>
    </lineage>
</organism>
<dbReference type="Gene3D" id="3.40.50.410">
    <property type="entry name" value="von Willebrand factor, type A domain"/>
    <property type="match status" value="1"/>
</dbReference>
<dbReference type="SUPFAM" id="SSF53300">
    <property type="entry name" value="vWA-like"/>
    <property type="match status" value="1"/>
</dbReference>
<dbReference type="RefSeq" id="WP_053952261.1">
    <property type="nucleotide sequence ID" value="NZ_FNCB01000001.1"/>
</dbReference>
<dbReference type="GO" id="GO:0005829">
    <property type="term" value="C:cytosol"/>
    <property type="evidence" value="ECO:0007669"/>
    <property type="project" value="TreeGrafter"/>
</dbReference>
<evidence type="ECO:0000313" key="2">
    <source>
        <dbReference type="EMBL" id="KPD24789.1"/>
    </source>
</evidence>
<evidence type="ECO:0000259" key="1">
    <source>
        <dbReference type="SMART" id="SM00327"/>
    </source>
</evidence>
<dbReference type="Proteomes" id="UP000053030">
    <property type="component" value="Unassembled WGS sequence"/>
</dbReference>
<dbReference type="AlphaFoldDB" id="A0A837NK84"/>
<dbReference type="InterPro" id="IPR036465">
    <property type="entry name" value="vWFA_dom_sf"/>
</dbReference>
<dbReference type="InterPro" id="IPR002035">
    <property type="entry name" value="VWF_A"/>
</dbReference>
<gene>
    <name evidence="2" type="ORF">AFK76_00020</name>
</gene>
<accession>A0A837NK84</accession>
<dbReference type="Pfam" id="PF05762">
    <property type="entry name" value="VWA_CoxE"/>
    <property type="match status" value="1"/>
</dbReference>
<dbReference type="EMBL" id="LHSG01000001">
    <property type="protein sequence ID" value="KPD24789.1"/>
    <property type="molecule type" value="Genomic_DNA"/>
</dbReference>
<evidence type="ECO:0000313" key="3">
    <source>
        <dbReference type="Proteomes" id="UP000053030"/>
    </source>
</evidence>
<dbReference type="OrthoDB" id="387240at2"/>
<sequence length="498" mass="56331">MQLEPIILSVKQVTEAATSKINPNLPSSAFLLNQVEERGLIWRTRITHELKTQDPFMQEEFLAKKWAEDIKNGDVNPVKLSEAVKLFMSTATTLGNSISLSYWDQQATQFESANNNDTEELFTVSKLLDLEWQKLIDEARLQWQHEQLAIKRAKFTQDMFELINNVEIVTQHIQTLGFDPHIYFSPLATGELKPGDIELIKRWSSYLEDDDGIKRLCELLGRIRHDEARERLESVKVSHNVDIPTSNLNSKEEIIGIKLGNDIENAIPSELALLSDPDASLLFDLKLIESRLMCFDLQGAGFISEEREIIEEHLANEEKENGPFIICVDTSGSMTGEPEAVAKAVTLFIASTAEKQKRSCYLINFSNDIHYFDVGKGVGLESLIEFLKMSFNGGTDVTPAISHAIKVMSEEVYKDADLLVISDFIMGNIPKRLVSKIERLQQNGNQFYSLTIASIDKSEQLGALFDDEWVFDPYTSSVKELVKFKRELNSKTRSQANG</sequence>